<dbReference type="EMBL" id="NHSD01000296">
    <property type="protein sequence ID" value="MBK5928257.1"/>
    <property type="molecule type" value="Genomic_DNA"/>
</dbReference>
<feature type="transmembrane region" description="Helical" evidence="1">
    <location>
        <begin position="17"/>
        <end position="40"/>
    </location>
</feature>
<dbReference type="AlphaFoldDB" id="A0A934TN38"/>
<keyword evidence="1" id="KW-0812">Transmembrane</keyword>
<evidence type="ECO:0000313" key="4">
    <source>
        <dbReference type="Proteomes" id="UP000706333"/>
    </source>
</evidence>
<reference evidence="3" key="2">
    <citation type="journal article" date="2020" name="Microorganisms">
        <title>Osmotic Adaptation and Compatible Solute Biosynthesis of Phototrophic Bacteria as Revealed from Genome Analyses.</title>
        <authorList>
            <person name="Imhoff J.F."/>
            <person name="Rahn T."/>
            <person name="Kunzel S."/>
            <person name="Keller A."/>
            <person name="Neulinger S.C."/>
        </authorList>
    </citation>
    <scope>NUCLEOTIDE SEQUENCE</scope>
    <source>
        <strain evidence="3">LMG 28126</strain>
    </source>
</reference>
<proteinExistence type="predicted"/>
<feature type="domain" description="Sodium symporter small subunit" evidence="2">
    <location>
        <begin position="8"/>
        <end position="84"/>
    </location>
</feature>
<feature type="transmembrane region" description="Helical" evidence="1">
    <location>
        <begin position="52"/>
        <end position="73"/>
    </location>
</feature>
<evidence type="ECO:0000256" key="1">
    <source>
        <dbReference type="SAM" id="Phobius"/>
    </source>
</evidence>
<keyword evidence="4" id="KW-1185">Reference proteome</keyword>
<dbReference type="NCBIfam" id="TIGR03647">
    <property type="entry name" value="Na_symport_sm"/>
    <property type="match status" value="1"/>
</dbReference>
<dbReference type="RefSeq" id="WP_201158006.1">
    <property type="nucleotide sequence ID" value="NZ_NHSD01000296.1"/>
</dbReference>
<accession>A0A934TN38</accession>
<keyword evidence="1" id="KW-0472">Membrane</keyword>
<evidence type="ECO:0000259" key="2">
    <source>
        <dbReference type="Pfam" id="PF13937"/>
    </source>
</evidence>
<name>A0A934TN38_9RHOB</name>
<dbReference type="InterPro" id="IPR019886">
    <property type="entry name" value="Na_symporter_ssu"/>
</dbReference>
<keyword evidence="1" id="KW-1133">Transmembrane helix</keyword>
<sequence>MSEKSYSDAYWKANLKVIYICMAIWALVSFGFGIVFRPLLKGIPVGGTDLGFWFAQQGSILVFIALIFFYTWYMNRLDRKFGVDEE</sequence>
<dbReference type="Pfam" id="PF13937">
    <property type="entry name" value="DUF4212"/>
    <property type="match status" value="1"/>
</dbReference>
<comment type="caution">
    <text evidence="3">The sequence shown here is derived from an EMBL/GenBank/DDBJ whole genome shotgun (WGS) entry which is preliminary data.</text>
</comment>
<evidence type="ECO:0000313" key="3">
    <source>
        <dbReference type="EMBL" id="MBK5928257.1"/>
    </source>
</evidence>
<dbReference type="Proteomes" id="UP000706333">
    <property type="component" value="Unassembled WGS sequence"/>
</dbReference>
<protein>
    <recommendedName>
        <fullName evidence="2">Sodium symporter small subunit domain-containing protein</fullName>
    </recommendedName>
</protein>
<organism evidence="3 4">
    <name type="scientific">Rhodobaculum claviforme</name>
    <dbReference type="NCBI Taxonomy" id="1549854"/>
    <lineage>
        <taxon>Bacteria</taxon>
        <taxon>Pseudomonadati</taxon>
        <taxon>Pseudomonadota</taxon>
        <taxon>Alphaproteobacteria</taxon>
        <taxon>Rhodobacterales</taxon>
        <taxon>Paracoccaceae</taxon>
        <taxon>Rhodobaculum</taxon>
    </lineage>
</organism>
<gene>
    <name evidence="3" type="ORF">CCR87_13090</name>
</gene>
<reference evidence="3" key="1">
    <citation type="submission" date="2017-05" db="EMBL/GenBank/DDBJ databases">
        <authorList>
            <person name="Imhoff J.F."/>
            <person name="Rahn T."/>
            <person name="Kuenzel S."/>
            <person name="Neulinger S.C."/>
        </authorList>
    </citation>
    <scope>NUCLEOTIDE SEQUENCE</scope>
    <source>
        <strain evidence="3">LMG 28126</strain>
    </source>
</reference>